<dbReference type="RefSeq" id="WP_376919315.1">
    <property type="nucleotide sequence ID" value="NZ_JBHRSW010000007.1"/>
</dbReference>
<comment type="caution">
    <text evidence="1">The sequence shown here is derived from an EMBL/GenBank/DDBJ whole genome shotgun (WGS) entry which is preliminary data.</text>
</comment>
<accession>A0ABV7FPH9</accession>
<gene>
    <name evidence="1" type="ORF">ACFOHL_06065</name>
</gene>
<sequence length="456" mass="52307">MMNSKLFYNLALFIFLTLTCHQGQSKEQEPFKKYPLNDDFWKIENNDGSLDGLTILNHQGRQSLLVKNGQKAILKDVRFKNFVVDFYCNAQVPGLAFRVQDQKNFEYLYLRMMMSGNKDALQYLPIHNGNLPWQLYNYPDYEGKATFPRKAVATLPLTLKEELVSGKVSDTLLLSLKENGVNFSKETFIDIPEESPAYIFDPQSSEALLFETSENEIVFLDFKVWVHLKVEVLEDKMSVYIGDMKAPTFIVEDLKRDIKTGGISLFSNFGDLYFSDFSIKEIETSSALASQMQERELSPNYITQWAMSKMFVKDTANYEQQVHDMLVEQDEFESISADEDGLINVSRFYNDMEKSVIFTSTLVSESEKEVTLNFDFADQLVILLNSEVLFEGEMDFRPPPEKGAEGRVFVDDEKVSLNLKSGKNQLVFVLSGDSRQKFNWGFIAKLDQLNGISVQK</sequence>
<keyword evidence="2" id="KW-1185">Reference proteome</keyword>
<dbReference type="Proteomes" id="UP001595478">
    <property type="component" value="Unassembled WGS sequence"/>
</dbReference>
<protein>
    <recommendedName>
        <fullName evidence="3">Lipoprotein</fullName>
    </recommendedName>
</protein>
<proteinExistence type="predicted"/>
<evidence type="ECO:0008006" key="3">
    <source>
        <dbReference type="Google" id="ProtNLM"/>
    </source>
</evidence>
<evidence type="ECO:0000313" key="1">
    <source>
        <dbReference type="EMBL" id="MFC3121178.1"/>
    </source>
</evidence>
<organism evidence="1 2">
    <name type="scientific">Agaribacter flavus</name>
    <dbReference type="NCBI Taxonomy" id="1902781"/>
    <lineage>
        <taxon>Bacteria</taxon>
        <taxon>Pseudomonadati</taxon>
        <taxon>Pseudomonadota</taxon>
        <taxon>Gammaproteobacteria</taxon>
        <taxon>Alteromonadales</taxon>
        <taxon>Alteromonadaceae</taxon>
        <taxon>Agaribacter</taxon>
    </lineage>
</organism>
<reference evidence="2" key="1">
    <citation type="journal article" date="2019" name="Int. J. Syst. Evol. Microbiol.">
        <title>The Global Catalogue of Microorganisms (GCM) 10K type strain sequencing project: providing services to taxonomists for standard genome sequencing and annotation.</title>
        <authorList>
            <consortium name="The Broad Institute Genomics Platform"/>
            <consortium name="The Broad Institute Genome Sequencing Center for Infectious Disease"/>
            <person name="Wu L."/>
            <person name="Ma J."/>
        </authorList>
    </citation>
    <scope>NUCLEOTIDE SEQUENCE [LARGE SCALE GENOMIC DNA]</scope>
    <source>
        <strain evidence="2">KCTC 52473</strain>
    </source>
</reference>
<name>A0ABV7FPH9_9ALTE</name>
<dbReference type="EMBL" id="JBHRSW010000007">
    <property type="protein sequence ID" value="MFC3121178.1"/>
    <property type="molecule type" value="Genomic_DNA"/>
</dbReference>
<evidence type="ECO:0000313" key="2">
    <source>
        <dbReference type="Proteomes" id="UP001595478"/>
    </source>
</evidence>